<protein>
    <submittedName>
        <fullName evidence="1">Uncharacterized protein</fullName>
    </submittedName>
</protein>
<accession>A0A2I0JNR2</accession>
<reference evidence="1 2" key="1">
    <citation type="submission" date="2017-11" db="EMBL/GenBank/DDBJ databases">
        <title>De-novo sequencing of pomegranate (Punica granatum L.) genome.</title>
        <authorList>
            <person name="Akparov Z."/>
            <person name="Amiraslanov A."/>
            <person name="Hajiyeva S."/>
            <person name="Abbasov M."/>
            <person name="Kaur K."/>
            <person name="Hamwieh A."/>
            <person name="Solovyev V."/>
            <person name="Salamov A."/>
            <person name="Braich B."/>
            <person name="Kosarev P."/>
            <person name="Mahmoud A."/>
            <person name="Hajiyev E."/>
            <person name="Babayeva S."/>
            <person name="Izzatullayeva V."/>
            <person name="Mammadov A."/>
            <person name="Mammadov A."/>
            <person name="Sharifova S."/>
            <person name="Ojaghi J."/>
            <person name="Eynullazada K."/>
            <person name="Bayramov B."/>
            <person name="Abdulazimova A."/>
            <person name="Shahmuradov I."/>
        </authorList>
    </citation>
    <scope>NUCLEOTIDE SEQUENCE [LARGE SCALE GENOMIC DNA]</scope>
    <source>
        <strain evidence="2">cv. AG2017</strain>
        <tissue evidence="1">Leaf</tissue>
    </source>
</reference>
<name>A0A2I0JNR2_PUNGR</name>
<organism evidence="1 2">
    <name type="scientific">Punica granatum</name>
    <name type="common">Pomegranate</name>
    <dbReference type="NCBI Taxonomy" id="22663"/>
    <lineage>
        <taxon>Eukaryota</taxon>
        <taxon>Viridiplantae</taxon>
        <taxon>Streptophyta</taxon>
        <taxon>Embryophyta</taxon>
        <taxon>Tracheophyta</taxon>
        <taxon>Spermatophyta</taxon>
        <taxon>Magnoliopsida</taxon>
        <taxon>eudicotyledons</taxon>
        <taxon>Gunneridae</taxon>
        <taxon>Pentapetalae</taxon>
        <taxon>rosids</taxon>
        <taxon>malvids</taxon>
        <taxon>Myrtales</taxon>
        <taxon>Lythraceae</taxon>
        <taxon>Punica</taxon>
    </lineage>
</organism>
<comment type="caution">
    <text evidence="1">The sequence shown here is derived from an EMBL/GenBank/DDBJ whole genome shotgun (WGS) entry which is preliminary data.</text>
</comment>
<evidence type="ECO:0000313" key="2">
    <source>
        <dbReference type="Proteomes" id="UP000233551"/>
    </source>
</evidence>
<proteinExistence type="predicted"/>
<dbReference type="Proteomes" id="UP000233551">
    <property type="component" value="Unassembled WGS sequence"/>
</dbReference>
<gene>
    <name evidence="1" type="ORF">CRG98_021674</name>
</gene>
<dbReference type="AlphaFoldDB" id="A0A2I0JNR2"/>
<evidence type="ECO:0000313" key="1">
    <source>
        <dbReference type="EMBL" id="PKI57925.1"/>
    </source>
</evidence>
<sequence>MTHGASEHILEASCLSRGTFELSQTPFLTGLPGGPIHGQVNDTRKRACTHPRTTRTMEQVSDCLLGLVLVSQVSPDQGKETPLRRDLALRAHSVES</sequence>
<dbReference type="EMBL" id="PGOL01001466">
    <property type="protein sequence ID" value="PKI57925.1"/>
    <property type="molecule type" value="Genomic_DNA"/>
</dbReference>
<keyword evidence="2" id="KW-1185">Reference proteome</keyword>